<evidence type="ECO:0000313" key="1">
    <source>
        <dbReference type="EMBL" id="KAK4357261.1"/>
    </source>
</evidence>
<dbReference type="Proteomes" id="UP001291623">
    <property type="component" value="Unassembled WGS sequence"/>
</dbReference>
<evidence type="ECO:0000313" key="2">
    <source>
        <dbReference type="Proteomes" id="UP001291623"/>
    </source>
</evidence>
<reference evidence="1" key="1">
    <citation type="submission" date="2023-12" db="EMBL/GenBank/DDBJ databases">
        <title>Genome assembly of Anisodus tanguticus.</title>
        <authorList>
            <person name="Wang Y.-J."/>
        </authorList>
    </citation>
    <scope>NUCLEOTIDE SEQUENCE</scope>
    <source>
        <strain evidence="1">KB-2021</strain>
        <tissue evidence="1">Leaf</tissue>
    </source>
</reference>
<sequence>MLSVTGLDSVAATISSTAGLEFCTATSSTVILATSSISCLVSPTPFTDVTLSSVVLSTGSSTSLLSSTSPTTATPVPDTLTSIASTTASPSEVNFSPSASSTNKDSDSSTTALLDFSASSLGIALSSMTKVGSSASFKLDKAIERSSTTEVGSSASFKLDEATLVKTSFFSFSTLSLTSS</sequence>
<accession>A0AAE1RUG9</accession>
<dbReference type="EMBL" id="JAVYJV010000012">
    <property type="protein sequence ID" value="KAK4357261.1"/>
    <property type="molecule type" value="Genomic_DNA"/>
</dbReference>
<proteinExistence type="predicted"/>
<organism evidence="1 2">
    <name type="scientific">Anisodus tanguticus</name>
    <dbReference type="NCBI Taxonomy" id="243964"/>
    <lineage>
        <taxon>Eukaryota</taxon>
        <taxon>Viridiplantae</taxon>
        <taxon>Streptophyta</taxon>
        <taxon>Embryophyta</taxon>
        <taxon>Tracheophyta</taxon>
        <taxon>Spermatophyta</taxon>
        <taxon>Magnoliopsida</taxon>
        <taxon>eudicotyledons</taxon>
        <taxon>Gunneridae</taxon>
        <taxon>Pentapetalae</taxon>
        <taxon>asterids</taxon>
        <taxon>lamiids</taxon>
        <taxon>Solanales</taxon>
        <taxon>Solanaceae</taxon>
        <taxon>Solanoideae</taxon>
        <taxon>Hyoscyameae</taxon>
        <taxon>Anisodus</taxon>
    </lineage>
</organism>
<protein>
    <submittedName>
        <fullName evidence="1">Uncharacterized protein</fullName>
    </submittedName>
</protein>
<dbReference type="AlphaFoldDB" id="A0AAE1RUG9"/>
<gene>
    <name evidence="1" type="ORF">RND71_022871</name>
</gene>
<keyword evidence="2" id="KW-1185">Reference proteome</keyword>
<comment type="caution">
    <text evidence="1">The sequence shown here is derived from an EMBL/GenBank/DDBJ whole genome shotgun (WGS) entry which is preliminary data.</text>
</comment>
<name>A0AAE1RUG9_9SOLA</name>